<sequence length="247" mass="27916">MTRKIKKENFLKRGYTHLESLLAPQETKDLLTLYDELLADKSKTAGLRSDLAGGGDQGNVERITQIMRPSIIEPKLLAHPAYSRALEWAQELLGKDIALDFDMFINKAPHTNTATPWHQDAAYWINMPDKRAVSCWIALDQVSEENGCMWFIDKDPENPIHPHQALPNGGALYCETDANDALSMPLSPGGCTFHDGFTLHFSRGNITSSQRRALILNFRPESMIQLQRSQGIDHTGKREFRNKNVEE</sequence>
<comment type="caution">
    <text evidence="1">The sequence shown here is derived from an EMBL/GenBank/DDBJ whole genome shotgun (WGS) entry which is preliminary data.</text>
</comment>
<evidence type="ECO:0000313" key="1">
    <source>
        <dbReference type="EMBL" id="GGZ13078.1"/>
    </source>
</evidence>
<dbReference type="GO" id="GO:0005506">
    <property type="term" value="F:iron ion binding"/>
    <property type="evidence" value="ECO:0007669"/>
    <property type="project" value="UniProtKB-ARBA"/>
</dbReference>
<dbReference type="Pfam" id="PF05721">
    <property type="entry name" value="PhyH"/>
    <property type="match status" value="1"/>
</dbReference>
<name>A0A918UIP8_9BACT</name>
<proteinExistence type="predicted"/>
<dbReference type="InterPro" id="IPR008775">
    <property type="entry name" value="Phytyl_CoA_dOase-like"/>
</dbReference>
<dbReference type="PANTHER" id="PTHR20883">
    <property type="entry name" value="PHYTANOYL-COA DIOXYGENASE DOMAIN CONTAINING 1"/>
    <property type="match status" value="1"/>
</dbReference>
<dbReference type="AlphaFoldDB" id="A0A918UIP8"/>
<dbReference type="EMBL" id="BMWX01000001">
    <property type="protein sequence ID" value="GGZ13078.1"/>
    <property type="molecule type" value="Genomic_DNA"/>
</dbReference>
<evidence type="ECO:0000313" key="2">
    <source>
        <dbReference type="Proteomes" id="UP000619457"/>
    </source>
</evidence>
<organism evidence="1 2">
    <name type="scientific">Echinicola pacifica</name>
    <dbReference type="NCBI Taxonomy" id="346377"/>
    <lineage>
        <taxon>Bacteria</taxon>
        <taxon>Pseudomonadati</taxon>
        <taxon>Bacteroidota</taxon>
        <taxon>Cytophagia</taxon>
        <taxon>Cytophagales</taxon>
        <taxon>Cyclobacteriaceae</taxon>
        <taxon>Echinicola</taxon>
    </lineage>
</organism>
<dbReference type="GO" id="GO:0016706">
    <property type="term" value="F:2-oxoglutarate-dependent dioxygenase activity"/>
    <property type="evidence" value="ECO:0007669"/>
    <property type="project" value="UniProtKB-ARBA"/>
</dbReference>
<reference evidence="1" key="1">
    <citation type="journal article" date="2014" name="Int. J. Syst. Evol. Microbiol.">
        <title>Complete genome sequence of Corynebacterium casei LMG S-19264T (=DSM 44701T), isolated from a smear-ripened cheese.</title>
        <authorList>
            <consortium name="US DOE Joint Genome Institute (JGI-PGF)"/>
            <person name="Walter F."/>
            <person name="Albersmeier A."/>
            <person name="Kalinowski J."/>
            <person name="Ruckert C."/>
        </authorList>
    </citation>
    <scope>NUCLEOTIDE SEQUENCE</scope>
    <source>
        <strain evidence="1">KCTC 12368</strain>
    </source>
</reference>
<accession>A0A918UIP8</accession>
<dbReference type="Proteomes" id="UP000619457">
    <property type="component" value="Unassembled WGS sequence"/>
</dbReference>
<gene>
    <name evidence="1" type="ORF">GCM10007049_01050</name>
</gene>
<keyword evidence="2" id="KW-1185">Reference proteome</keyword>
<dbReference type="SUPFAM" id="SSF51197">
    <property type="entry name" value="Clavaminate synthase-like"/>
    <property type="match status" value="1"/>
</dbReference>
<reference evidence="1" key="2">
    <citation type="submission" date="2020-09" db="EMBL/GenBank/DDBJ databases">
        <authorList>
            <person name="Sun Q."/>
            <person name="Kim S."/>
        </authorList>
    </citation>
    <scope>NUCLEOTIDE SEQUENCE</scope>
    <source>
        <strain evidence="1">KCTC 12368</strain>
    </source>
</reference>
<protein>
    <submittedName>
        <fullName evidence="1">SnoK</fullName>
    </submittedName>
</protein>
<dbReference type="RefSeq" id="WP_018475085.1">
    <property type="nucleotide sequence ID" value="NZ_BMWX01000001.1"/>
</dbReference>
<dbReference type="PANTHER" id="PTHR20883:SF46">
    <property type="entry name" value="PHYTANOYL-COA HYDROXYLASE"/>
    <property type="match status" value="1"/>
</dbReference>
<dbReference type="Gene3D" id="2.60.120.620">
    <property type="entry name" value="q2cbj1_9rhob like domain"/>
    <property type="match status" value="1"/>
</dbReference>